<dbReference type="InterPro" id="IPR011611">
    <property type="entry name" value="PfkB_dom"/>
</dbReference>
<evidence type="ECO:0000256" key="3">
    <source>
        <dbReference type="ARBA" id="ARBA00022741"/>
    </source>
</evidence>
<reference evidence="8" key="1">
    <citation type="journal article" date="2021" name="PeerJ">
        <title>Extensive microbial diversity within the chicken gut microbiome revealed by metagenomics and culture.</title>
        <authorList>
            <person name="Gilroy R."/>
            <person name="Ravi A."/>
            <person name="Getino M."/>
            <person name="Pursley I."/>
            <person name="Horton D.L."/>
            <person name="Alikhan N.F."/>
            <person name="Baker D."/>
            <person name="Gharbi K."/>
            <person name="Hall N."/>
            <person name="Watson M."/>
            <person name="Adriaenssens E.M."/>
            <person name="Foster-Nyarko E."/>
            <person name="Jarju S."/>
            <person name="Secka A."/>
            <person name="Antonio M."/>
            <person name="Oren A."/>
            <person name="Chaudhuri R.R."/>
            <person name="La Ragione R."/>
            <person name="Hildebrand F."/>
            <person name="Pallen M.J."/>
        </authorList>
    </citation>
    <scope>NUCLEOTIDE SEQUENCE</scope>
    <source>
        <strain evidence="8">ChiSjej5B23-2810</strain>
    </source>
</reference>
<protein>
    <submittedName>
        <fullName evidence="8">Carbohydrate kinase</fullName>
    </submittedName>
</protein>
<comment type="caution">
    <text evidence="8">The sequence shown here is derived from an EMBL/GenBank/DDBJ whole genome shotgun (WGS) entry which is preliminary data.</text>
</comment>
<dbReference type="AlphaFoldDB" id="A0A9D2T4M8"/>
<evidence type="ECO:0000256" key="6">
    <source>
        <dbReference type="RuleBase" id="RU003704"/>
    </source>
</evidence>
<gene>
    <name evidence="8" type="ORF">H9703_03930</name>
</gene>
<organism evidence="8 9">
    <name type="scientific">Candidatus Faecalibacterium faecigallinarum</name>
    <dbReference type="NCBI Taxonomy" id="2838577"/>
    <lineage>
        <taxon>Bacteria</taxon>
        <taxon>Bacillati</taxon>
        <taxon>Bacillota</taxon>
        <taxon>Clostridia</taxon>
        <taxon>Eubacteriales</taxon>
        <taxon>Oscillospiraceae</taxon>
        <taxon>Faecalibacterium</taxon>
    </lineage>
</organism>
<evidence type="ECO:0000256" key="2">
    <source>
        <dbReference type="ARBA" id="ARBA00022679"/>
    </source>
</evidence>
<name>A0A9D2T4M8_9FIRM</name>
<evidence type="ECO:0000259" key="7">
    <source>
        <dbReference type="Pfam" id="PF00294"/>
    </source>
</evidence>
<dbReference type="InterPro" id="IPR050306">
    <property type="entry name" value="PfkB_Carbo_kinase"/>
</dbReference>
<dbReference type="PANTHER" id="PTHR43085">
    <property type="entry name" value="HEXOKINASE FAMILY MEMBER"/>
    <property type="match status" value="1"/>
</dbReference>
<evidence type="ECO:0000256" key="4">
    <source>
        <dbReference type="ARBA" id="ARBA00022777"/>
    </source>
</evidence>
<dbReference type="PROSITE" id="PS00584">
    <property type="entry name" value="PFKB_KINASES_2"/>
    <property type="match status" value="1"/>
</dbReference>
<keyword evidence="5" id="KW-0067">ATP-binding</keyword>
<dbReference type="EMBL" id="DWWN01000032">
    <property type="protein sequence ID" value="HJC45271.1"/>
    <property type="molecule type" value="Genomic_DNA"/>
</dbReference>
<evidence type="ECO:0000313" key="9">
    <source>
        <dbReference type="Proteomes" id="UP000823906"/>
    </source>
</evidence>
<dbReference type="Pfam" id="PF00294">
    <property type="entry name" value="PfkB"/>
    <property type="match status" value="1"/>
</dbReference>
<keyword evidence="4 6" id="KW-0418">Kinase</keyword>
<comment type="similarity">
    <text evidence="1 6">Belongs to the carbohydrate kinase PfkB family.</text>
</comment>
<dbReference type="Gene3D" id="3.40.1190.20">
    <property type="match status" value="1"/>
</dbReference>
<proteinExistence type="inferred from homology"/>
<dbReference type="PANTHER" id="PTHR43085:SF1">
    <property type="entry name" value="PSEUDOURIDINE KINASE-RELATED"/>
    <property type="match status" value="1"/>
</dbReference>
<feature type="domain" description="Carbohydrate kinase PfkB" evidence="7">
    <location>
        <begin position="3"/>
        <end position="304"/>
    </location>
</feature>
<dbReference type="InterPro" id="IPR002139">
    <property type="entry name" value="Ribo/fructo_kinase"/>
</dbReference>
<dbReference type="SUPFAM" id="SSF53613">
    <property type="entry name" value="Ribokinase-like"/>
    <property type="match status" value="1"/>
</dbReference>
<evidence type="ECO:0000256" key="5">
    <source>
        <dbReference type="ARBA" id="ARBA00022840"/>
    </source>
</evidence>
<dbReference type="InterPro" id="IPR002173">
    <property type="entry name" value="Carboh/pur_kinase_PfkB_CS"/>
</dbReference>
<reference evidence="8" key="2">
    <citation type="submission" date="2021-04" db="EMBL/GenBank/DDBJ databases">
        <authorList>
            <person name="Gilroy R."/>
        </authorList>
    </citation>
    <scope>NUCLEOTIDE SEQUENCE</scope>
    <source>
        <strain evidence="8">ChiSjej5B23-2810</strain>
    </source>
</reference>
<dbReference type="Proteomes" id="UP000823906">
    <property type="component" value="Unassembled WGS sequence"/>
</dbReference>
<dbReference type="CDD" id="cd01167">
    <property type="entry name" value="bac_FRK"/>
    <property type="match status" value="1"/>
</dbReference>
<dbReference type="PRINTS" id="PR00990">
    <property type="entry name" value="RIBOKINASE"/>
</dbReference>
<dbReference type="GO" id="GO:0006000">
    <property type="term" value="P:fructose metabolic process"/>
    <property type="evidence" value="ECO:0007669"/>
    <property type="project" value="UniProtKB-ARBA"/>
</dbReference>
<sequence length="310" mass="32245">MDILAIGEILIDLTQTGTDENGIPQFAANPGGAPANLAVAAAKLGAQTAFIGKVGADGFGSYLTSVLKQNGVDTSHVAVDPEDPTTIAVVSVDASGERSFSFYRKANADVKLTAGDIPDSALQRARFVHFGSVSLTADPSRSATLDAVRRARAMGKVITYDPNYRANLWPDAAAAVAQMKAPLKLVDILKVSDEELPLLTGTTDYETGTALLAEQGIRLIFVTLGPDGVFYRMGSRTGRVSGVPCSVGDTNGAGDTFFGAALSKLCKEDLDALTPEKLEAILAFANKAASLTTSRHGAIPAMPTLAEVEG</sequence>
<dbReference type="GO" id="GO:0005524">
    <property type="term" value="F:ATP binding"/>
    <property type="evidence" value="ECO:0007669"/>
    <property type="project" value="UniProtKB-KW"/>
</dbReference>
<dbReference type="GO" id="GO:0008865">
    <property type="term" value="F:fructokinase activity"/>
    <property type="evidence" value="ECO:0007669"/>
    <property type="project" value="UniProtKB-ARBA"/>
</dbReference>
<accession>A0A9D2T4M8</accession>
<keyword evidence="2 6" id="KW-0808">Transferase</keyword>
<evidence type="ECO:0000256" key="1">
    <source>
        <dbReference type="ARBA" id="ARBA00010688"/>
    </source>
</evidence>
<evidence type="ECO:0000313" key="8">
    <source>
        <dbReference type="EMBL" id="HJC45271.1"/>
    </source>
</evidence>
<keyword evidence="3" id="KW-0547">Nucleotide-binding</keyword>
<dbReference type="InterPro" id="IPR029056">
    <property type="entry name" value="Ribokinase-like"/>
</dbReference>